<dbReference type="EMBL" id="JAPMOS010000061">
    <property type="protein sequence ID" value="KAJ4456770.1"/>
    <property type="molecule type" value="Genomic_DNA"/>
</dbReference>
<evidence type="ECO:0000313" key="2">
    <source>
        <dbReference type="Proteomes" id="UP001141327"/>
    </source>
</evidence>
<protein>
    <submittedName>
        <fullName evidence="1">Uncharacterized protein</fullName>
    </submittedName>
</protein>
<accession>A0ABQ8UH80</accession>
<reference evidence="1" key="1">
    <citation type="journal article" date="2022" name="bioRxiv">
        <title>Genomics of Preaxostyla Flagellates Illuminates Evolutionary Transitions and the Path Towards Mitochondrial Loss.</title>
        <authorList>
            <person name="Novak L.V.F."/>
            <person name="Treitli S.C."/>
            <person name="Pyrih J."/>
            <person name="Halakuc P."/>
            <person name="Pipaliya S.V."/>
            <person name="Vacek V."/>
            <person name="Brzon O."/>
            <person name="Soukal P."/>
            <person name="Eme L."/>
            <person name="Dacks J.B."/>
            <person name="Karnkowska A."/>
            <person name="Elias M."/>
            <person name="Hampl V."/>
        </authorList>
    </citation>
    <scope>NUCLEOTIDE SEQUENCE</scope>
    <source>
        <strain evidence="1">RCP-MX</strain>
    </source>
</reference>
<keyword evidence="2" id="KW-1185">Reference proteome</keyword>
<proteinExistence type="predicted"/>
<sequence>MRANVRDERAEDATGATRAGDLLSEVILLDNILLTKEPEWLVFGKVAGREFLSDLSLRSATLHGGGCLQIVTHPVVVLQASSRELATKARNWQ</sequence>
<name>A0ABQ8UH80_9EUKA</name>
<organism evidence="1 2">
    <name type="scientific">Paratrimastix pyriformis</name>
    <dbReference type="NCBI Taxonomy" id="342808"/>
    <lineage>
        <taxon>Eukaryota</taxon>
        <taxon>Metamonada</taxon>
        <taxon>Preaxostyla</taxon>
        <taxon>Paratrimastigidae</taxon>
        <taxon>Paratrimastix</taxon>
    </lineage>
</organism>
<dbReference type="Proteomes" id="UP001141327">
    <property type="component" value="Unassembled WGS sequence"/>
</dbReference>
<gene>
    <name evidence="1" type="ORF">PAPYR_7896</name>
</gene>
<comment type="caution">
    <text evidence="1">The sequence shown here is derived from an EMBL/GenBank/DDBJ whole genome shotgun (WGS) entry which is preliminary data.</text>
</comment>
<evidence type="ECO:0000313" key="1">
    <source>
        <dbReference type="EMBL" id="KAJ4456770.1"/>
    </source>
</evidence>